<dbReference type="Gene3D" id="3.40.50.200">
    <property type="entry name" value="Peptidase S8/S53 domain"/>
    <property type="match status" value="1"/>
</dbReference>
<keyword evidence="2 8" id="KW-0645">Protease</keyword>
<feature type="active site" description="Charge relay system" evidence="8">
    <location>
        <position position="330"/>
    </location>
</feature>
<keyword evidence="4 8" id="KW-0378">Hydrolase</keyword>
<feature type="signal peptide" evidence="10">
    <location>
        <begin position="1"/>
        <end position="27"/>
    </location>
</feature>
<dbReference type="InterPro" id="IPR036852">
    <property type="entry name" value="Peptidase_S8/S53_dom_sf"/>
</dbReference>
<dbReference type="CDD" id="cd11377">
    <property type="entry name" value="Pro-peptidase_S53"/>
    <property type="match status" value="1"/>
</dbReference>
<dbReference type="PROSITE" id="PS51695">
    <property type="entry name" value="SEDOLISIN"/>
    <property type="match status" value="1"/>
</dbReference>
<sequence>MMHLSRTLRAGLMASATAALAILPAQAAGLAGQLAAAQDLGSVSSTTTLSATIHLPMRDKAAFQAALKDRYTVGSASFHKWMTPAELKSFGPSTADLSAVKTALAAFGLTVSGTSASGTSVHVTGSASAIRRAFNLQVHEMRAAGRTAYASTGTFRPQGVLAGRVAGVSGLSGVVAEPMLAHQLDGNGKPIAGIPVKASSNAASPNATSPLDSFTNKCFGEGTVTLQNATTQATYKGVTYAFGGKICGYTPQQVVQHYQIDKAYGYHLDGTGQTIVIVDAYGSPSALADANTFFNGVGVKPFDDSNFQIIYPAGQPTAVDYGWAGETALDIEWAHAIAPGAKIVLAIAPDNSFASFETVLQYVIDNHVGNIVSNSWGAAEKEVDGPTLDAFANLAEQAAAQGIAFNFSSGDDGDNGVGTPAGSGQTPSDSPWATSVGGTSLDIPSQNGPVETGWGNYRAQVGTLSSPLNPVVQQGFFGGGGGGQSAYFAKPSWQSDLPGTGRQEPDLAMIADPYTGAIIVEPTSATTPSTWTSIGGTSLACPVFSAIWALADQEAGVDLATWTFRPGSSLGAPGPLLQYMIGGALDDGLPILPTEQAVGTITTASGTVVKDGFGLLGIPADSGALTTVRLRSDGGYSILSFNTDTSLKTATGYDNATGRGIPNGEKAIEVGLAIAYGTH</sequence>
<feature type="region of interest" description="Disordered" evidence="9">
    <location>
        <begin position="410"/>
        <end position="434"/>
    </location>
</feature>
<reference evidence="12 13" key="1">
    <citation type="submission" date="2022-06" db="EMBL/GenBank/DDBJ databases">
        <title>Rhizosaccharibacter gen. nov. sp. nov. KSS12, endophytic bacteria isolated from sugarcane.</title>
        <authorList>
            <person name="Pitiwittayakul N."/>
        </authorList>
    </citation>
    <scope>NUCLEOTIDE SEQUENCE [LARGE SCALE GENOMIC DNA]</scope>
    <source>
        <strain evidence="12 13">KSS12</strain>
    </source>
</reference>
<dbReference type="Pfam" id="PF00082">
    <property type="entry name" value="Peptidase_S8"/>
    <property type="match status" value="1"/>
</dbReference>
<evidence type="ECO:0000256" key="8">
    <source>
        <dbReference type="PROSITE-ProRule" id="PRU01032"/>
    </source>
</evidence>
<gene>
    <name evidence="12" type="ORF">NFI88_03020</name>
</gene>
<evidence type="ECO:0000256" key="1">
    <source>
        <dbReference type="ARBA" id="ARBA00001913"/>
    </source>
</evidence>
<protein>
    <submittedName>
        <fullName evidence="12">S53 family peptidase</fullName>
    </submittedName>
</protein>
<feature type="chain" id="PRO_5046270490" evidence="10">
    <location>
        <begin position="28"/>
        <end position="679"/>
    </location>
</feature>
<dbReference type="InterPro" id="IPR000209">
    <property type="entry name" value="Peptidase_S8/S53_dom"/>
</dbReference>
<dbReference type="RefSeq" id="WP_422918557.1">
    <property type="nucleotide sequence ID" value="NZ_JAMZEJ010000002.1"/>
</dbReference>
<dbReference type="InterPro" id="IPR030400">
    <property type="entry name" value="Sedolisin_dom"/>
</dbReference>
<evidence type="ECO:0000256" key="2">
    <source>
        <dbReference type="ARBA" id="ARBA00022670"/>
    </source>
</evidence>
<feature type="active site" description="Charge relay system" evidence="8">
    <location>
        <position position="538"/>
    </location>
</feature>
<dbReference type="PANTHER" id="PTHR14218">
    <property type="entry name" value="PROTEASE S8 TRIPEPTIDYL PEPTIDASE I CLN2"/>
    <property type="match status" value="1"/>
</dbReference>
<evidence type="ECO:0000256" key="9">
    <source>
        <dbReference type="SAM" id="MobiDB-lite"/>
    </source>
</evidence>
<comment type="caution">
    <text evidence="8">Lacks conserved residue(s) required for the propagation of feature annotation.</text>
</comment>
<evidence type="ECO:0000256" key="6">
    <source>
        <dbReference type="ARBA" id="ARBA00022837"/>
    </source>
</evidence>
<evidence type="ECO:0000256" key="10">
    <source>
        <dbReference type="SAM" id="SignalP"/>
    </source>
</evidence>
<dbReference type="SMART" id="SM00944">
    <property type="entry name" value="Pro-kuma_activ"/>
    <property type="match status" value="1"/>
</dbReference>
<dbReference type="SUPFAM" id="SSF52743">
    <property type="entry name" value="Subtilisin-like"/>
    <property type="match status" value="1"/>
</dbReference>
<keyword evidence="3" id="KW-0479">Metal-binding</keyword>
<feature type="compositionally biased region" description="Polar residues" evidence="9">
    <location>
        <begin position="422"/>
        <end position="434"/>
    </location>
</feature>
<dbReference type="PANTHER" id="PTHR14218:SF15">
    <property type="entry name" value="TRIPEPTIDYL-PEPTIDASE 1"/>
    <property type="match status" value="1"/>
</dbReference>
<evidence type="ECO:0000256" key="5">
    <source>
        <dbReference type="ARBA" id="ARBA00022825"/>
    </source>
</evidence>
<accession>A0ABT1VU07</accession>
<name>A0ABT1VU07_9PROT</name>
<keyword evidence="7" id="KW-0865">Zymogen</keyword>
<dbReference type="Proteomes" id="UP001524547">
    <property type="component" value="Unassembled WGS sequence"/>
</dbReference>
<keyword evidence="10" id="KW-0732">Signal</keyword>
<evidence type="ECO:0000313" key="13">
    <source>
        <dbReference type="Proteomes" id="UP001524547"/>
    </source>
</evidence>
<keyword evidence="6" id="KW-0106">Calcium</keyword>
<organism evidence="12 13">
    <name type="scientific">Rhizosaccharibacter radicis</name>
    <dbReference type="NCBI Taxonomy" id="2782605"/>
    <lineage>
        <taxon>Bacteria</taxon>
        <taxon>Pseudomonadati</taxon>
        <taxon>Pseudomonadota</taxon>
        <taxon>Alphaproteobacteria</taxon>
        <taxon>Acetobacterales</taxon>
        <taxon>Acetobacteraceae</taxon>
        <taxon>Rhizosaccharibacter</taxon>
    </lineage>
</organism>
<dbReference type="CDD" id="cd04056">
    <property type="entry name" value="Peptidases_S53"/>
    <property type="match status" value="1"/>
</dbReference>
<keyword evidence="5 8" id="KW-0720">Serine protease</keyword>
<evidence type="ECO:0000256" key="7">
    <source>
        <dbReference type="ARBA" id="ARBA00023145"/>
    </source>
</evidence>
<dbReference type="PROSITE" id="PS00138">
    <property type="entry name" value="SUBTILASE_SER"/>
    <property type="match status" value="1"/>
</dbReference>
<dbReference type="InterPro" id="IPR023828">
    <property type="entry name" value="Peptidase_S8_Ser-AS"/>
</dbReference>
<feature type="domain" description="Peptidase S53" evidence="11">
    <location>
        <begin position="248"/>
        <end position="674"/>
    </location>
</feature>
<dbReference type="EMBL" id="JAMZEJ010000002">
    <property type="protein sequence ID" value="MCQ8239811.1"/>
    <property type="molecule type" value="Genomic_DNA"/>
</dbReference>
<dbReference type="SUPFAM" id="SSF54897">
    <property type="entry name" value="Protease propeptides/inhibitors"/>
    <property type="match status" value="1"/>
</dbReference>
<dbReference type="InterPro" id="IPR050819">
    <property type="entry name" value="Tripeptidyl-peptidase_I"/>
</dbReference>
<evidence type="ECO:0000256" key="4">
    <source>
        <dbReference type="ARBA" id="ARBA00022801"/>
    </source>
</evidence>
<comment type="cofactor">
    <cofactor evidence="1">
        <name>Ca(2+)</name>
        <dbReference type="ChEBI" id="CHEBI:29108"/>
    </cofactor>
</comment>
<evidence type="ECO:0000259" key="11">
    <source>
        <dbReference type="PROSITE" id="PS51695"/>
    </source>
</evidence>
<proteinExistence type="predicted"/>
<dbReference type="Pfam" id="PF09286">
    <property type="entry name" value="Pro-kuma_activ"/>
    <property type="match status" value="1"/>
</dbReference>
<evidence type="ECO:0000313" key="12">
    <source>
        <dbReference type="EMBL" id="MCQ8239811.1"/>
    </source>
</evidence>
<comment type="caution">
    <text evidence="12">The sequence shown here is derived from an EMBL/GenBank/DDBJ whole genome shotgun (WGS) entry which is preliminary data.</text>
</comment>
<dbReference type="InterPro" id="IPR015366">
    <property type="entry name" value="S53_propep"/>
</dbReference>
<keyword evidence="13" id="KW-1185">Reference proteome</keyword>
<evidence type="ECO:0000256" key="3">
    <source>
        <dbReference type="ARBA" id="ARBA00022723"/>
    </source>
</evidence>
<feature type="active site" description="Charge relay system" evidence="8">
    <location>
        <position position="326"/>
    </location>
</feature>